<protein>
    <recommendedName>
        <fullName evidence="2">PH domain-containing protein</fullName>
    </recommendedName>
</protein>
<feature type="region of interest" description="Disordered" evidence="1">
    <location>
        <begin position="23"/>
        <end position="55"/>
    </location>
</feature>
<dbReference type="Proteomes" id="UP001529510">
    <property type="component" value="Unassembled WGS sequence"/>
</dbReference>
<feature type="domain" description="PH" evidence="2">
    <location>
        <begin position="1"/>
        <end position="15"/>
    </location>
</feature>
<feature type="non-terminal residue" evidence="3">
    <location>
        <position position="1"/>
    </location>
</feature>
<feature type="non-terminal residue" evidence="3">
    <location>
        <position position="55"/>
    </location>
</feature>
<reference evidence="3 4" key="1">
    <citation type="submission" date="2024-05" db="EMBL/GenBank/DDBJ databases">
        <title>Genome sequencing and assembly of Indian major carp, Cirrhinus mrigala (Hamilton, 1822).</title>
        <authorList>
            <person name="Mohindra V."/>
            <person name="Chowdhury L.M."/>
            <person name="Lal K."/>
            <person name="Jena J.K."/>
        </authorList>
    </citation>
    <scope>NUCLEOTIDE SEQUENCE [LARGE SCALE GENOMIC DNA]</scope>
    <source>
        <strain evidence="3">CM1030</strain>
        <tissue evidence="3">Blood</tissue>
    </source>
</reference>
<organism evidence="3 4">
    <name type="scientific">Cirrhinus mrigala</name>
    <name type="common">Mrigala</name>
    <dbReference type="NCBI Taxonomy" id="683832"/>
    <lineage>
        <taxon>Eukaryota</taxon>
        <taxon>Metazoa</taxon>
        <taxon>Chordata</taxon>
        <taxon>Craniata</taxon>
        <taxon>Vertebrata</taxon>
        <taxon>Euteleostomi</taxon>
        <taxon>Actinopterygii</taxon>
        <taxon>Neopterygii</taxon>
        <taxon>Teleostei</taxon>
        <taxon>Ostariophysi</taxon>
        <taxon>Cypriniformes</taxon>
        <taxon>Cyprinidae</taxon>
        <taxon>Labeoninae</taxon>
        <taxon>Labeonini</taxon>
        <taxon>Cirrhinus</taxon>
    </lineage>
</organism>
<comment type="caution">
    <text evidence="3">The sequence shown here is derived from an EMBL/GenBank/DDBJ whole genome shotgun (WGS) entry which is preliminary data.</text>
</comment>
<sequence length="55" mass="6150">EDLKGWVNSINASLKEIEEIAKWEKATNSSTDPDKSERKERSEGAEPSEGAERSE</sequence>
<evidence type="ECO:0000313" key="4">
    <source>
        <dbReference type="Proteomes" id="UP001529510"/>
    </source>
</evidence>
<dbReference type="InterPro" id="IPR001849">
    <property type="entry name" value="PH_domain"/>
</dbReference>
<dbReference type="AlphaFoldDB" id="A0ABD0R8T5"/>
<proteinExistence type="predicted"/>
<evidence type="ECO:0000313" key="3">
    <source>
        <dbReference type="EMBL" id="KAL0194337.1"/>
    </source>
</evidence>
<feature type="compositionally biased region" description="Basic and acidic residues" evidence="1">
    <location>
        <begin position="32"/>
        <end position="55"/>
    </location>
</feature>
<accession>A0ABD0R8T5</accession>
<evidence type="ECO:0000259" key="2">
    <source>
        <dbReference type="PROSITE" id="PS50003"/>
    </source>
</evidence>
<dbReference type="EMBL" id="JAMKFB020000005">
    <property type="protein sequence ID" value="KAL0194337.1"/>
    <property type="molecule type" value="Genomic_DNA"/>
</dbReference>
<gene>
    <name evidence="3" type="ORF">M9458_012633</name>
</gene>
<name>A0ABD0R8T5_CIRMR</name>
<evidence type="ECO:0000256" key="1">
    <source>
        <dbReference type="SAM" id="MobiDB-lite"/>
    </source>
</evidence>
<keyword evidence="4" id="KW-1185">Reference proteome</keyword>
<dbReference type="PROSITE" id="PS50003">
    <property type="entry name" value="PH_DOMAIN"/>
    <property type="match status" value="1"/>
</dbReference>